<gene>
    <name evidence="1" type="ORF">LuPra_04783</name>
</gene>
<protein>
    <submittedName>
        <fullName evidence="1">Uncharacterized protein</fullName>
    </submittedName>
</protein>
<dbReference type="Proteomes" id="UP000076079">
    <property type="component" value="Chromosome"/>
</dbReference>
<reference evidence="1 2" key="1">
    <citation type="journal article" date="2016" name="Genome Announc.">
        <title>First Complete Genome Sequence of a Subdivision 6 Acidobacterium Strain.</title>
        <authorList>
            <person name="Huang S."/>
            <person name="Vieira S."/>
            <person name="Bunk B."/>
            <person name="Riedel T."/>
            <person name="Sproer C."/>
            <person name="Overmann J."/>
        </authorList>
    </citation>
    <scope>NUCLEOTIDE SEQUENCE [LARGE SCALE GENOMIC DNA]</scope>
    <source>
        <strain evidence="2">DSM 100886 HEG_-6_39</strain>
    </source>
</reference>
<dbReference type="KEGG" id="abac:LuPra_04783"/>
<accession>A0A143PSG2</accession>
<evidence type="ECO:0000313" key="1">
    <source>
        <dbReference type="EMBL" id="AMY11532.1"/>
    </source>
</evidence>
<evidence type="ECO:0000313" key="2">
    <source>
        <dbReference type="Proteomes" id="UP000076079"/>
    </source>
</evidence>
<name>A0A143PSG2_LUTPR</name>
<dbReference type="RefSeq" id="WP_157899602.1">
    <property type="nucleotide sequence ID" value="NZ_CP015136.1"/>
</dbReference>
<dbReference type="OrthoDB" id="1716312at2"/>
<sequence length="134" mass="14357">MSVAGGPYVALAVLCQRIDLQPDGTANLIGIVDGLGVDDPADPTTPPLILNLRAVIALRGGSVRGRRRITFRGWFPSGSEGLSADKMVVFTDERPAVTLNLPLELELPEIGTYVFDVLCDDDLLTAITLDVQPR</sequence>
<keyword evidence="2" id="KW-1185">Reference proteome</keyword>
<reference evidence="2" key="2">
    <citation type="submission" date="2016-04" db="EMBL/GenBank/DDBJ databases">
        <title>First Complete Genome Sequence of a Subdivision 6 Acidobacterium.</title>
        <authorList>
            <person name="Huang S."/>
            <person name="Vieira S."/>
            <person name="Bunk B."/>
            <person name="Riedel T."/>
            <person name="Sproeer C."/>
            <person name="Overmann J."/>
        </authorList>
    </citation>
    <scope>NUCLEOTIDE SEQUENCE [LARGE SCALE GENOMIC DNA]</scope>
    <source>
        <strain evidence="2">DSM 100886 HEG_-6_39</strain>
    </source>
</reference>
<dbReference type="EMBL" id="CP015136">
    <property type="protein sequence ID" value="AMY11532.1"/>
    <property type="molecule type" value="Genomic_DNA"/>
</dbReference>
<dbReference type="AlphaFoldDB" id="A0A143PSG2"/>
<organism evidence="1 2">
    <name type="scientific">Luteitalea pratensis</name>
    <dbReference type="NCBI Taxonomy" id="1855912"/>
    <lineage>
        <taxon>Bacteria</taxon>
        <taxon>Pseudomonadati</taxon>
        <taxon>Acidobacteriota</taxon>
        <taxon>Vicinamibacteria</taxon>
        <taxon>Vicinamibacterales</taxon>
        <taxon>Vicinamibacteraceae</taxon>
        <taxon>Luteitalea</taxon>
    </lineage>
</organism>
<proteinExistence type="predicted"/>